<gene>
    <name evidence="2" type="ORF">FK268_16395</name>
</gene>
<dbReference type="RefSeq" id="WP_146436005.1">
    <property type="nucleotide sequence ID" value="NZ_VIGV01000005.1"/>
</dbReference>
<evidence type="ECO:0000313" key="2">
    <source>
        <dbReference type="EMBL" id="TWS22974.1"/>
    </source>
</evidence>
<comment type="caution">
    <text evidence="2">The sequence shown here is derived from an EMBL/GenBank/DDBJ whole genome shotgun (WGS) entry which is preliminary data.</text>
</comment>
<dbReference type="Proteomes" id="UP000319792">
    <property type="component" value="Unassembled WGS sequence"/>
</dbReference>
<dbReference type="Pfam" id="PF19545">
    <property type="entry name" value="DUF6069"/>
    <property type="match status" value="1"/>
</dbReference>
<dbReference type="OrthoDB" id="4775254at2"/>
<dbReference type="EMBL" id="VIGV01000005">
    <property type="protein sequence ID" value="TWS22974.1"/>
    <property type="molecule type" value="Genomic_DNA"/>
</dbReference>
<dbReference type="InterPro" id="IPR045713">
    <property type="entry name" value="DUF6069"/>
</dbReference>
<feature type="transmembrane region" description="Helical" evidence="1">
    <location>
        <begin position="87"/>
        <end position="107"/>
    </location>
</feature>
<keyword evidence="1" id="KW-1133">Transmembrane helix</keyword>
<feature type="transmembrane region" description="Helical" evidence="1">
    <location>
        <begin position="113"/>
        <end position="131"/>
    </location>
</feature>
<sequence length="139" mass="14010">MTATLAAPARTDRMSVWKHGVAAAVTAAVATTAVAAVASAAGVTFAGPDGASIPLLGFAQLTVIFSLIAVGIAAVMARRARRPRSTFVRTCAALLVVSFVPDLTFGFDGASAAVLILTHVVAAAIVVPVLARRLAPSRS</sequence>
<name>A0A5C5RK61_9ACTN</name>
<accession>A0A5C5RK61</accession>
<reference evidence="2 3" key="2">
    <citation type="submission" date="2019-08" db="EMBL/GenBank/DDBJ databases">
        <title>Tsukamurella conjunctivitidis sp. nov., Tsukamurella assacharolytica sp. nov. and Tsukamurella sputae sp. nov. isolated from patients with conjunctivitis, bacteraemia (lymphoma) and respiratory infection (sputum) in Hong Kong.</title>
        <authorList>
            <person name="Fok K.M.N."/>
            <person name="Fong J.Y.H."/>
        </authorList>
    </citation>
    <scope>NUCLEOTIDE SEQUENCE [LARGE SCALE GENOMIC DNA]</scope>
    <source>
        <strain evidence="2 3">HKU70</strain>
    </source>
</reference>
<feature type="transmembrane region" description="Helical" evidence="1">
    <location>
        <begin position="56"/>
        <end position="75"/>
    </location>
</feature>
<evidence type="ECO:0000313" key="3">
    <source>
        <dbReference type="Proteomes" id="UP000319792"/>
    </source>
</evidence>
<dbReference type="AlphaFoldDB" id="A0A5C5RK61"/>
<organism evidence="2 3">
    <name type="scientific">Tsukamurella sputi</name>
    <dbReference type="NCBI Taxonomy" id="2591848"/>
    <lineage>
        <taxon>Bacteria</taxon>
        <taxon>Bacillati</taxon>
        <taxon>Actinomycetota</taxon>
        <taxon>Actinomycetes</taxon>
        <taxon>Mycobacteriales</taxon>
        <taxon>Tsukamurellaceae</taxon>
        <taxon>Tsukamurella</taxon>
    </lineage>
</organism>
<keyword evidence="1" id="KW-0812">Transmembrane</keyword>
<proteinExistence type="predicted"/>
<keyword evidence="1" id="KW-0472">Membrane</keyword>
<protein>
    <submittedName>
        <fullName evidence="2">Cell envelope biogenesis protein OmpA</fullName>
    </submittedName>
</protein>
<reference evidence="2 3" key="1">
    <citation type="submission" date="2019-06" db="EMBL/GenBank/DDBJ databases">
        <authorList>
            <person name="Teng J.L.L."/>
            <person name="Lee H.H."/>
            <person name="Lau S.K.P."/>
            <person name="Woo P.C.Y."/>
        </authorList>
    </citation>
    <scope>NUCLEOTIDE SEQUENCE [LARGE SCALE GENOMIC DNA]</scope>
    <source>
        <strain evidence="2 3">HKU70</strain>
    </source>
</reference>
<keyword evidence="3" id="KW-1185">Reference proteome</keyword>
<evidence type="ECO:0000256" key="1">
    <source>
        <dbReference type="SAM" id="Phobius"/>
    </source>
</evidence>